<dbReference type="RefSeq" id="WP_191304343.1">
    <property type="nucleotide sequence ID" value="NZ_BNAR01000018.1"/>
</dbReference>
<dbReference type="Proteomes" id="UP000605568">
    <property type="component" value="Unassembled WGS sequence"/>
</dbReference>
<sequence length="86" mass="9416">MSDDRCKHEMLPGQCANCRGLVSAEEQADTATQETRRRLLALPGWFAANYPGSCGCGQRFPVGAAIRYSDNPDTKYRAECCGEDTP</sequence>
<gene>
    <name evidence="1" type="ORF">GCM10017774_77030</name>
</gene>
<dbReference type="EMBL" id="BNAR01000018">
    <property type="protein sequence ID" value="GHH57479.1"/>
    <property type="molecule type" value="Genomic_DNA"/>
</dbReference>
<name>A0ABQ3MQ64_9PSEU</name>
<organism evidence="1 2">
    <name type="scientific">Lentzea cavernae</name>
    <dbReference type="NCBI Taxonomy" id="2020703"/>
    <lineage>
        <taxon>Bacteria</taxon>
        <taxon>Bacillati</taxon>
        <taxon>Actinomycetota</taxon>
        <taxon>Actinomycetes</taxon>
        <taxon>Pseudonocardiales</taxon>
        <taxon>Pseudonocardiaceae</taxon>
        <taxon>Lentzea</taxon>
    </lineage>
</organism>
<proteinExistence type="predicted"/>
<comment type="caution">
    <text evidence="1">The sequence shown here is derived from an EMBL/GenBank/DDBJ whole genome shotgun (WGS) entry which is preliminary data.</text>
</comment>
<keyword evidence="2" id="KW-1185">Reference proteome</keyword>
<evidence type="ECO:0000313" key="1">
    <source>
        <dbReference type="EMBL" id="GHH57479.1"/>
    </source>
</evidence>
<protein>
    <submittedName>
        <fullName evidence="1">Uncharacterized protein</fullName>
    </submittedName>
</protein>
<reference evidence="2" key="1">
    <citation type="journal article" date="2019" name="Int. J. Syst. Evol. Microbiol.">
        <title>The Global Catalogue of Microorganisms (GCM) 10K type strain sequencing project: providing services to taxonomists for standard genome sequencing and annotation.</title>
        <authorList>
            <consortium name="The Broad Institute Genomics Platform"/>
            <consortium name="The Broad Institute Genome Sequencing Center for Infectious Disease"/>
            <person name="Wu L."/>
            <person name="Ma J."/>
        </authorList>
    </citation>
    <scope>NUCLEOTIDE SEQUENCE [LARGE SCALE GENOMIC DNA]</scope>
    <source>
        <strain evidence="2">CGMCC 4.7367</strain>
    </source>
</reference>
<accession>A0ABQ3MQ64</accession>
<evidence type="ECO:0000313" key="2">
    <source>
        <dbReference type="Proteomes" id="UP000605568"/>
    </source>
</evidence>